<dbReference type="AlphaFoldDB" id="A0A223P0X6"/>
<dbReference type="InterPro" id="IPR049280">
    <property type="entry name" value="DUF6852"/>
</dbReference>
<evidence type="ECO:0000259" key="2">
    <source>
        <dbReference type="Pfam" id="PF18347"/>
    </source>
</evidence>
<dbReference type="Gene3D" id="2.30.30.730">
    <property type="match status" value="1"/>
</dbReference>
<gene>
    <name evidence="4" type="ORF">MuYL_3841</name>
</gene>
<dbReference type="InterPro" id="IPR049281">
    <property type="entry name" value="BVU_3817-like_C_sf"/>
</dbReference>
<feature type="compositionally biased region" description="Basic residues" evidence="1">
    <location>
        <begin position="159"/>
        <end position="169"/>
    </location>
</feature>
<feature type="region of interest" description="Disordered" evidence="1">
    <location>
        <begin position="129"/>
        <end position="169"/>
    </location>
</feature>
<sequence>MNLQGIVAVSGKPGLWRALAQNKTGYILESLDAQRTKLIANLSTAKLAALHEITIFGLDDDIKLTDVFERMKASSSVPDTKADGKKLREFFREVSPDHDEEKVYASDMKKIISWYQILKDMPLFNETDPAVAPAEEAAPVAEEPAKVEAAETEVAPAKPKAKKAAAKKA</sequence>
<organism evidence="4 5">
    <name type="scientific">Mucilaginibacter xinganensis</name>
    <dbReference type="NCBI Taxonomy" id="1234841"/>
    <lineage>
        <taxon>Bacteria</taxon>
        <taxon>Pseudomonadati</taxon>
        <taxon>Bacteroidota</taxon>
        <taxon>Sphingobacteriia</taxon>
        <taxon>Sphingobacteriales</taxon>
        <taxon>Sphingobacteriaceae</taxon>
        <taxon>Mucilaginibacter</taxon>
    </lineage>
</organism>
<feature type="compositionally biased region" description="Low complexity" evidence="1">
    <location>
        <begin position="129"/>
        <end position="142"/>
    </location>
</feature>
<dbReference type="OrthoDB" id="675198at2"/>
<dbReference type="Pfam" id="PF18347">
    <property type="entry name" value="DUF5606"/>
    <property type="match status" value="1"/>
</dbReference>
<dbReference type="Gene3D" id="1.10.10.1650">
    <property type="match status" value="1"/>
</dbReference>
<dbReference type="EMBL" id="CP022743">
    <property type="protein sequence ID" value="ASU35726.1"/>
    <property type="molecule type" value="Genomic_DNA"/>
</dbReference>
<evidence type="ECO:0000256" key="1">
    <source>
        <dbReference type="SAM" id="MobiDB-lite"/>
    </source>
</evidence>
<dbReference type="Proteomes" id="UP000215002">
    <property type="component" value="Chromosome"/>
</dbReference>
<protein>
    <submittedName>
        <fullName evidence="4">Uncharacterized protein</fullName>
    </submittedName>
</protein>
<dbReference type="Pfam" id="PF21186">
    <property type="entry name" value="DUF6852"/>
    <property type="match status" value="1"/>
</dbReference>
<dbReference type="InterPro" id="IPR049282">
    <property type="entry name" value="BVU_3817_N_sf"/>
</dbReference>
<evidence type="ECO:0000259" key="3">
    <source>
        <dbReference type="Pfam" id="PF21186"/>
    </source>
</evidence>
<dbReference type="InterPro" id="IPR041218">
    <property type="entry name" value="DUF5606"/>
</dbReference>
<feature type="domain" description="DUF5606" evidence="2">
    <location>
        <begin position="3"/>
        <end position="50"/>
    </location>
</feature>
<keyword evidence="5" id="KW-1185">Reference proteome</keyword>
<name>A0A223P0X6_9SPHI</name>
<evidence type="ECO:0000313" key="5">
    <source>
        <dbReference type="Proteomes" id="UP000215002"/>
    </source>
</evidence>
<dbReference type="KEGG" id="muc:MuYL_3841"/>
<dbReference type="RefSeq" id="WP_094571859.1">
    <property type="nucleotide sequence ID" value="NZ_CP022743.1"/>
</dbReference>
<proteinExistence type="predicted"/>
<feature type="domain" description="DUF6852" evidence="3">
    <location>
        <begin position="53"/>
        <end position="118"/>
    </location>
</feature>
<evidence type="ECO:0000313" key="4">
    <source>
        <dbReference type="EMBL" id="ASU35726.1"/>
    </source>
</evidence>
<reference evidence="4 5" key="1">
    <citation type="submission" date="2017-08" db="EMBL/GenBank/DDBJ databases">
        <title>Complete genome sequence of Mucilaginibacter sp. strain BJC16-A31.</title>
        <authorList>
            <consortium name="Henan University of Science and Technology"/>
            <person name="You X."/>
        </authorList>
    </citation>
    <scope>NUCLEOTIDE SEQUENCE [LARGE SCALE GENOMIC DNA]</scope>
    <source>
        <strain evidence="4 5">BJC16-A31</strain>
    </source>
</reference>
<accession>A0A223P0X6</accession>